<evidence type="ECO:0000259" key="1">
    <source>
        <dbReference type="Pfam" id="PF14534"/>
    </source>
</evidence>
<evidence type="ECO:0000313" key="3">
    <source>
        <dbReference type="Proteomes" id="UP001201449"/>
    </source>
</evidence>
<dbReference type="Proteomes" id="UP001201449">
    <property type="component" value="Unassembled WGS sequence"/>
</dbReference>
<comment type="caution">
    <text evidence="2">The sequence shown here is derived from an EMBL/GenBank/DDBJ whole genome shotgun (WGS) entry which is preliminary data.</text>
</comment>
<dbReference type="InterPro" id="IPR032710">
    <property type="entry name" value="NTF2-like_dom_sf"/>
</dbReference>
<reference evidence="2 3" key="1">
    <citation type="submission" date="2022-01" db="EMBL/GenBank/DDBJ databases">
        <title>Mariniradius saccharolyticus sp. nov., isolated from sediment of a river.</title>
        <authorList>
            <person name="Liu H."/>
        </authorList>
    </citation>
    <scope>NUCLEOTIDE SEQUENCE [LARGE SCALE GENOMIC DNA]</scope>
    <source>
        <strain evidence="2 3">RY-2</strain>
    </source>
</reference>
<dbReference type="InterPro" id="IPR027843">
    <property type="entry name" value="DUF4440"/>
</dbReference>
<proteinExistence type="predicted"/>
<dbReference type="Pfam" id="PF14534">
    <property type="entry name" value="DUF4440"/>
    <property type="match status" value="1"/>
</dbReference>
<accession>A0ABS9BSX6</accession>
<evidence type="ECO:0000313" key="2">
    <source>
        <dbReference type="EMBL" id="MCF1750691.1"/>
    </source>
</evidence>
<dbReference type="Gene3D" id="3.10.450.50">
    <property type="match status" value="1"/>
</dbReference>
<keyword evidence="3" id="KW-1185">Reference proteome</keyword>
<dbReference type="EMBL" id="JAKEVZ010000004">
    <property type="protein sequence ID" value="MCF1750691.1"/>
    <property type="molecule type" value="Genomic_DNA"/>
</dbReference>
<sequence>MERKTLLYIAFTFFVFTAQAQTKDHQTLLELDLGWEKALLASDVEFLDNLLAEEFIWVHNHASLIDGKKEVVSKARKIQQGQADNTRSRLSKDQTVVILGNTGVVSGYTVVERGPGAVTYHFMRTYSKVKGTFLLLSNHTMAIPEEELKE</sequence>
<name>A0ABS9BSX6_9BACT</name>
<dbReference type="RefSeq" id="WP_234860770.1">
    <property type="nucleotide sequence ID" value="NZ_JAKEVZ010000004.1"/>
</dbReference>
<protein>
    <submittedName>
        <fullName evidence="2">Nuclear transport factor 2 family protein</fullName>
    </submittedName>
</protein>
<organism evidence="2 3">
    <name type="scientific">Mariniradius sediminis</name>
    <dbReference type="NCBI Taxonomy" id="2909237"/>
    <lineage>
        <taxon>Bacteria</taxon>
        <taxon>Pseudomonadati</taxon>
        <taxon>Bacteroidota</taxon>
        <taxon>Cytophagia</taxon>
        <taxon>Cytophagales</taxon>
        <taxon>Cyclobacteriaceae</taxon>
        <taxon>Mariniradius</taxon>
    </lineage>
</organism>
<feature type="domain" description="DUF4440" evidence="1">
    <location>
        <begin position="29"/>
        <end position="132"/>
    </location>
</feature>
<gene>
    <name evidence="2" type="ORF">L0U89_06380</name>
</gene>
<dbReference type="SUPFAM" id="SSF54427">
    <property type="entry name" value="NTF2-like"/>
    <property type="match status" value="1"/>
</dbReference>